<name>A0A0B0NUG2_GOSAR</name>
<proteinExistence type="predicted"/>
<dbReference type="Proteomes" id="UP000032142">
    <property type="component" value="Unassembled WGS sequence"/>
</dbReference>
<accession>A0A0B0NUG2</accession>
<dbReference type="EMBL" id="KN406330">
    <property type="protein sequence ID" value="KHG16495.1"/>
    <property type="molecule type" value="Genomic_DNA"/>
</dbReference>
<gene>
    <name evidence="1" type="ORF">F383_21216</name>
</gene>
<evidence type="ECO:0000313" key="1">
    <source>
        <dbReference type="EMBL" id="KHG16495.1"/>
    </source>
</evidence>
<protein>
    <submittedName>
        <fullName evidence="1">Uncharacterized protein</fullName>
    </submittedName>
</protein>
<reference evidence="2" key="1">
    <citation type="submission" date="2014-09" db="EMBL/GenBank/DDBJ databases">
        <authorList>
            <person name="Mudge J."/>
            <person name="Ramaraj T."/>
            <person name="Lindquist I.E."/>
            <person name="Bharti A.K."/>
            <person name="Sundararajan A."/>
            <person name="Cameron C.T."/>
            <person name="Woodward J.E."/>
            <person name="May G.D."/>
            <person name="Brubaker C."/>
            <person name="Broadhvest J."/>
            <person name="Wilkins T.A."/>
        </authorList>
    </citation>
    <scope>NUCLEOTIDE SEQUENCE</scope>
    <source>
        <strain evidence="2">cv. AKA8401</strain>
    </source>
</reference>
<keyword evidence="2" id="KW-1185">Reference proteome</keyword>
<evidence type="ECO:0000313" key="2">
    <source>
        <dbReference type="Proteomes" id="UP000032142"/>
    </source>
</evidence>
<sequence length="12" mass="1389">MSLPKNICALWI</sequence>
<organism evidence="1 2">
    <name type="scientific">Gossypium arboreum</name>
    <name type="common">Tree cotton</name>
    <name type="synonym">Gossypium nanking</name>
    <dbReference type="NCBI Taxonomy" id="29729"/>
    <lineage>
        <taxon>Eukaryota</taxon>
        <taxon>Viridiplantae</taxon>
        <taxon>Streptophyta</taxon>
        <taxon>Embryophyta</taxon>
        <taxon>Tracheophyta</taxon>
        <taxon>Spermatophyta</taxon>
        <taxon>Magnoliopsida</taxon>
        <taxon>eudicotyledons</taxon>
        <taxon>Gunneridae</taxon>
        <taxon>Pentapetalae</taxon>
        <taxon>rosids</taxon>
        <taxon>malvids</taxon>
        <taxon>Malvales</taxon>
        <taxon>Malvaceae</taxon>
        <taxon>Malvoideae</taxon>
        <taxon>Gossypium</taxon>
    </lineage>
</organism>